<gene>
    <name evidence="1" type="ORF">B5M47_00630</name>
</gene>
<dbReference type="STRING" id="1968527.B5M47_00630"/>
<dbReference type="EMBL" id="MZGJ01000003">
    <property type="protein sequence ID" value="OQX51492.1"/>
    <property type="molecule type" value="Genomic_DNA"/>
</dbReference>
<protein>
    <submittedName>
        <fullName evidence="1">Uncharacterized protein</fullName>
    </submittedName>
</protein>
<sequence>MGSYPLLCGHGRDEGRYQIGHFVAAEILCPVTEEKVPEGKIIHAVAFVAAKGNLLEVLN</sequence>
<organism evidence="1 2">
    <name type="scientific">candidate division CPR3 bacterium 4484_211</name>
    <dbReference type="NCBI Taxonomy" id="1968527"/>
    <lineage>
        <taxon>Bacteria</taxon>
        <taxon>Bacteria division CPR3</taxon>
    </lineage>
</organism>
<accession>A0A1W9NZQ9</accession>
<evidence type="ECO:0000313" key="2">
    <source>
        <dbReference type="Proteomes" id="UP000192520"/>
    </source>
</evidence>
<reference evidence="2" key="1">
    <citation type="submission" date="2017-03" db="EMBL/GenBank/DDBJ databases">
        <title>Novel pathways for hydrocarbon cycling and metabolic interdependencies in hydrothermal sediment communities.</title>
        <authorList>
            <person name="Dombrowski N."/>
            <person name="Seitz K."/>
            <person name="Teske A."/>
            <person name="Baker B."/>
        </authorList>
    </citation>
    <scope>NUCLEOTIDE SEQUENCE [LARGE SCALE GENOMIC DNA]</scope>
</reference>
<dbReference type="Proteomes" id="UP000192520">
    <property type="component" value="Unassembled WGS sequence"/>
</dbReference>
<proteinExistence type="predicted"/>
<evidence type="ECO:0000313" key="1">
    <source>
        <dbReference type="EMBL" id="OQX51492.1"/>
    </source>
</evidence>
<comment type="caution">
    <text evidence="1">The sequence shown here is derived from an EMBL/GenBank/DDBJ whole genome shotgun (WGS) entry which is preliminary data.</text>
</comment>
<name>A0A1W9NZQ9_UNCC3</name>
<dbReference type="AlphaFoldDB" id="A0A1W9NZQ9"/>